<sequence length="72" mass="7837">MTPAKAGQSFDQVRETDVFERGRSGSFFIVFVGRHNLVLGSQASLDGANLKSSMDVSALAEVCVADRRRPIH</sequence>
<dbReference type="AlphaFoldDB" id="A0A7W6G3L7"/>
<protein>
    <submittedName>
        <fullName evidence="1">Uncharacterized protein</fullName>
    </submittedName>
</protein>
<gene>
    <name evidence="1" type="ORF">GGQ73_003642</name>
</gene>
<accession>A0A7W6G3L7</accession>
<proteinExistence type="predicted"/>
<dbReference type="Proteomes" id="UP000565286">
    <property type="component" value="Unassembled WGS sequence"/>
</dbReference>
<reference evidence="1 2" key="1">
    <citation type="submission" date="2020-08" db="EMBL/GenBank/DDBJ databases">
        <title>Genomic Encyclopedia of Type Strains, Phase IV (KMG-IV): sequencing the most valuable type-strain genomes for metagenomic binning, comparative biology and taxonomic classification.</title>
        <authorList>
            <person name="Goeker M."/>
        </authorList>
    </citation>
    <scope>NUCLEOTIDE SEQUENCE [LARGE SCALE GENOMIC DNA]</scope>
    <source>
        <strain evidence="1 2">DSM 26438</strain>
    </source>
</reference>
<keyword evidence="2" id="KW-1185">Reference proteome</keyword>
<evidence type="ECO:0000313" key="2">
    <source>
        <dbReference type="Proteomes" id="UP000565286"/>
    </source>
</evidence>
<dbReference type="RefSeq" id="WP_210290160.1">
    <property type="nucleotide sequence ID" value="NZ_JACIDV010000011.1"/>
</dbReference>
<name>A0A7W6G3L7_9HYPH</name>
<comment type="caution">
    <text evidence="1">The sequence shown here is derived from an EMBL/GenBank/DDBJ whole genome shotgun (WGS) entry which is preliminary data.</text>
</comment>
<organism evidence="1 2">
    <name type="scientific">Rhizobium skierniewicense</name>
    <dbReference type="NCBI Taxonomy" id="984260"/>
    <lineage>
        <taxon>Bacteria</taxon>
        <taxon>Pseudomonadati</taxon>
        <taxon>Pseudomonadota</taxon>
        <taxon>Alphaproteobacteria</taxon>
        <taxon>Hyphomicrobiales</taxon>
        <taxon>Rhizobiaceae</taxon>
        <taxon>Rhizobium/Agrobacterium group</taxon>
        <taxon>Rhizobium</taxon>
    </lineage>
</organism>
<evidence type="ECO:0000313" key="1">
    <source>
        <dbReference type="EMBL" id="MBB3947674.1"/>
    </source>
</evidence>
<dbReference type="EMBL" id="JACIDV010000011">
    <property type="protein sequence ID" value="MBB3947674.1"/>
    <property type="molecule type" value="Genomic_DNA"/>
</dbReference>